<dbReference type="EMBL" id="JAJJMB010009474">
    <property type="protein sequence ID" value="KAI3913491.1"/>
    <property type="molecule type" value="Genomic_DNA"/>
</dbReference>
<proteinExistence type="predicted"/>
<protein>
    <recommendedName>
        <fullName evidence="8">TF-B3 domain-containing protein</fullName>
    </recommendedName>
</protein>
<sequence length="310" mass="35261">MEKMGNLASSSSKPHFFQPIHPDCSSADQLAIPKAFQRDYLVDREDSEGVATLKSPLKSWKVKLNDFKFTDGWPEFYKAHELSTGYFLAFQYEGHDLIFQVWVFDLSYCEVEYSVTPLMSEGEDENDMQCGETGTEGMEIDRAESIGTSKGKGESEGKVERKSKGQGQGRKEQTSSDDSEVEEDSEETLDDEDDEIVEVTDDDAISVSKYPHFVTTLKSYNIGRSFLTIPTKFAQSNIPYDVGDVVLIDEEGKEWPIKLTRRSDVYGVHFGFGWYDFQLAKGLKKGDICLFEQENEDQLEFTVSIIRIRR</sequence>
<keyword evidence="2" id="KW-0677">Repeat</keyword>
<name>A0AAD4XH52_9MAGN</name>
<feature type="domain" description="TF-B3" evidence="8">
    <location>
        <begin position="15"/>
        <end position="107"/>
    </location>
</feature>
<evidence type="ECO:0000256" key="7">
    <source>
        <dbReference type="SAM" id="MobiDB-lite"/>
    </source>
</evidence>
<gene>
    <name evidence="9" type="ORF">MKW98_003970</name>
</gene>
<keyword evidence="5" id="KW-0804">Transcription</keyword>
<evidence type="ECO:0000313" key="10">
    <source>
        <dbReference type="Proteomes" id="UP001202328"/>
    </source>
</evidence>
<evidence type="ECO:0000256" key="4">
    <source>
        <dbReference type="ARBA" id="ARBA00023125"/>
    </source>
</evidence>
<feature type="compositionally biased region" description="Basic and acidic residues" evidence="7">
    <location>
        <begin position="151"/>
        <end position="174"/>
    </location>
</feature>
<feature type="region of interest" description="Disordered" evidence="7">
    <location>
        <begin position="120"/>
        <end position="198"/>
    </location>
</feature>
<comment type="subcellular location">
    <subcellularLocation>
        <location evidence="1">Nucleus</location>
    </subcellularLocation>
</comment>
<dbReference type="InterPro" id="IPR015300">
    <property type="entry name" value="DNA-bd_pseudobarrel_sf"/>
</dbReference>
<evidence type="ECO:0000256" key="6">
    <source>
        <dbReference type="ARBA" id="ARBA00023242"/>
    </source>
</evidence>
<evidence type="ECO:0000256" key="5">
    <source>
        <dbReference type="ARBA" id="ARBA00023163"/>
    </source>
</evidence>
<dbReference type="PROSITE" id="PS50863">
    <property type="entry name" value="B3"/>
    <property type="match status" value="2"/>
</dbReference>
<dbReference type="InterPro" id="IPR003340">
    <property type="entry name" value="B3_DNA-bd"/>
</dbReference>
<dbReference type="SUPFAM" id="SSF101936">
    <property type="entry name" value="DNA-binding pseudobarrel domain"/>
    <property type="match status" value="2"/>
</dbReference>
<keyword evidence="10" id="KW-1185">Reference proteome</keyword>
<dbReference type="Gene3D" id="2.40.330.10">
    <property type="entry name" value="DNA-binding pseudobarrel domain"/>
    <property type="match status" value="2"/>
</dbReference>
<dbReference type="GO" id="GO:0003677">
    <property type="term" value="F:DNA binding"/>
    <property type="evidence" value="ECO:0007669"/>
    <property type="project" value="UniProtKB-KW"/>
</dbReference>
<dbReference type="SMART" id="SM01019">
    <property type="entry name" value="B3"/>
    <property type="match status" value="2"/>
</dbReference>
<dbReference type="AlphaFoldDB" id="A0AAD4XH52"/>
<evidence type="ECO:0000259" key="8">
    <source>
        <dbReference type="PROSITE" id="PS50863"/>
    </source>
</evidence>
<keyword evidence="4" id="KW-0238">DNA-binding</keyword>
<dbReference type="PANTHER" id="PTHR31674:SF62">
    <property type="entry name" value="B3 DOMAIN-CONTAINING PROTEIN REM14-RELATED"/>
    <property type="match status" value="1"/>
</dbReference>
<keyword evidence="6" id="KW-0539">Nucleus</keyword>
<accession>A0AAD4XH52</accession>
<feature type="compositionally biased region" description="Acidic residues" evidence="7">
    <location>
        <begin position="175"/>
        <end position="198"/>
    </location>
</feature>
<organism evidence="9 10">
    <name type="scientific">Papaver atlanticum</name>
    <dbReference type="NCBI Taxonomy" id="357466"/>
    <lineage>
        <taxon>Eukaryota</taxon>
        <taxon>Viridiplantae</taxon>
        <taxon>Streptophyta</taxon>
        <taxon>Embryophyta</taxon>
        <taxon>Tracheophyta</taxon>
        <taxon>Spermatophyta</taxon>
        <taxon>Magnoliopsida</taxon>
        <taxon>Ranunculales</taxon>
        <taxon>Papaveraceae</taxon>
        <taxon>Papaveroideae</taxon>
        <taxon>Papaver</taxon>
    </lineage>
</organism>
<evidence type="ECO:0000256" key="1">
    <source>
        <dbReference type="ARBA" id="ARBA00004123"/>
    </source>
</evidence>
<dbReference type="InterPro" id="IPR039218">
    <property type="entry name" value="REM_fam"/>
</dbReference>
<dbReference type="Pfam" id="PF02362">
    <property type="entry name" value="B3"/>
    <property type="match status" value="2"/>
</dbReference>
<dbReference type="Proteomes" id="UP001202328">
    <property type="component" value="Unassembled WGS sequence"/>
</dbReference>
<reference evidence="9" key="1">
    <citation type="submission" date="2022-04" db="EMBL/GenBank/DDBJ databases">
        <title>A functionally conserved STORR gene fusion in Papaver species that diverged 16.8 million years ago.</title>
        <authorList>
            <person name="Catania T."/>
        </authorList>
    </citation>
    <scope>NUCLEOTIDE SEQUENCE</scope>
    <source>
        <strain evidence="9">S-188037</strain>
    </source>
</reference>
<evidence type="ECO:0000313" key="9">
    <source>
        <dbReference type="EMBL" id="KAI3913491.1"/>
    </source>
</evidence>
<evidence type="ECO:0000256" key="3">
    <source>
        <dbReference type="ARBA" id="ARBA00023015"/>
    </source>
</evidence>
<keyword evidence="3" id="KW-0805">Transcription regulation</keyword>
<comment type="caution">
    <text evidence="9">The sequence shown here is derived from an EMBL/GenBank/DDBJ whole genome shotgun (WGS) entry which is preliminary data.</text>
</comment>
<dbReference type="GO" id="GO:0005634">
    <property type="term" value="C:nucleus"/>
    <property type="evidence" value="ECO:0007669"/>
    <property type="project" value="UniProtKB-SubCell"/>
</dbReference>
<dbReference type="CDD" id="cd10017">
    <property type="entry name" value="B3_DNA"/>
    <property type="match status" value="2"/>
</dbReference>
<feature type="domain" description="TF-B3" evidence="8">
    <location>
        <begin position="212"/>
        <end position="309"/>
    </location>
</feature>
<evidence type="ECO:0000256" key="2">
    <source>
        <dbReference type="ARBA" id="ARBA00022737"/>
    </source>
</evidence>
<dbReference type="PANTHER" id="PTHR31674">
    <property type="entry name" value="B3 DOMAIN-CONTAINING PROTEIN REM-LIKE 3-RELATED"/>
    <property type="match status" value="1"/>
</dbReference>